<name>A0A0E9QXS0_ANGAN</name>
<accession>A0A0E9QXS0</accession>
<dbReference type="EMBL" id="GBXM01086908">
    <property type="protein sequence ID" value="JAH21669.1"/>
    <property type="molecule type" value="Transcribed_RNA"/>
</dbReference>
<protein>
    <submittedName>
        <fullName evidence="1">Uncharacterized protein</fullName>
    </submittedName>
</protein>
<reference evidence="1" key="1">
    <citation type="submission" date="2014-11" db="EMBL/GenBank/DDBJ databases">
        <authorList>
            <person name="Amaro Gonzalez C."/>
        </authorList>
    </citation>
    <scope>NUCLEOTIDE SEQUENCE</scope>
</reference>
<sequence>MFFVACAFTKESESYQVSLKILGMLGCEIGGENQGEIICNFKVLGFLFFFIDVTGNRI</sequence>
<proteinExistence type="predicted"/>
<organism evidence="1">
    <name type="scientific">Anguilla anguilla</name>
    <name type="common">European freshwater eel</name>
    <name type="synonym">Muraena anguilla</name>
    <dbReference type="NCBI Taxonomy" id="7936"/>
    <lineage>
        <taxon>Eukaryota</taxon>
        <taxon>Metazoa</taxon>
        <taxon>Chordata</taxon>
        <taxon>Craniata</taxon>
        <taxon>Vertebrata</taxon>
        <taxon>Euteleostomi</taxon>
        <taxon>Actinopterygii</taxon>
        <taxon>Neopterygii</taxon>
        <taxon>Teleostei</taxon>
        <taxon>Anguilliformes</taxon>
        <taxon>Anguillidae</taxon>
        <taxon>Anguilla</taxon>
    </lineage>
</organism>
<reference evidence="1" key="2">
    <citation type="journal article" date="2015" name="Fish Shellfish Immunol.">
        <title>Early steps in the European eel (Anguilla anguilla)-Vibrio vulnificus interaction in the gills: Role of the RtxA13 toxin.</title>
        <authorList>
            <person name="Callol A."/>
            <person name="Pajuelo D."/>
            <person name="Ebbesson L."/>
            <person name="Teles M."/>
            <person name="MacKenzie S."/>
            <person name="Amaro C."/>
        </authorList>
    </citation>
    <scope>NUCLEOTIDE SEQUENCE</scope>
</reference>
<dbReference type="AlphaFoldDB" id="A0A0E9QXS0"/>
<evidence type="ECO:0000313" key="1">
    <source>
        <dbReference type="EMBL" id="JAH21669.1"/>
    </source>
</evidence>